<dbReference type="PANTHER" id="PTHR43808:SF28">
    <property type="entry name" value="[LYSW]-LYSINE_[LYSW]-ORNITHINE HYDROLASE"/>
    <property type="match status" value="1"/>
</dbReference>
<dbReference type="Gene3D" id="3.40.630.10">
    <property type="entry name" value="Zn peptidases"/>
    <property type="match status" value="1"/>
</dbReference>
<dbReference type="AlphaFoldDB" id="A0A1D7YJL4"/>
<name>A0A1D7YJL4_9ACTN</name>
<evidence type="ECO:0000313" key="3">
    <source>
        <dbReference type="Proteomes" id="UP000094960"/>
    </source>
</evidence>
<accession>A0A1D7YJL4</accession>
<dbReference type="KEGG" id="spun:BFF78_35800"/>
<reference evidence="3" key="1">
    <citation type="submission" date="2016-09" db="EMBL/GenBank/DDBJ databases">
        <title>Streptomyces puniciscabiei strain:TW1S1 Genome sequencing and assembly.</title>
        <authorList>
            <person name="Kim M.-K."/>
            <person name="Kim S.B."/>
        </authorList>
    </citation>
    <scope>NUCLEOTIDE SEQUENCE [LARGE SCALE GENOMIC DNA]</scope>
    <source>
        <strain evidence="3">TW1S1</strain>
    </source>
</reference>
<dbReference type="InterPro" id="IPR050072">
    <property type="entry name" value="Peptidase_M20A"/>
</dbReference>
<protein>
    <submittedName>
        <fullName evidence="2">Uncharacterized protein</fullName>
    </submittedName>
</protein>
<sequence>MPGGPPVRTTDGVLHGRGAVDAKGPQAAMIRAAARIARSGLPARVVLVGAVDEERYPAGAHYLVDRMRPDAVMTGEPSGSTCMGIGCWGNLRFSIGVGVPAALTSSPAASAVEVAVELWATARERFAHQPGRRGAAHPPRPGAALPA</sequence>
<dbReference type="Proteomes" id="UP000094960">
    <property type="component" value="Chromosome"/>
</dbReference>
<dbReference type="SUPFAM" id="SSF53187">
    <property type="entry name" value="Zn-dependent exopeptidases"/>
    <property type="match status" value="1"/>
</dbReference>
<dbReference type="PANTHER" id="PTHR43808">
    <property type="entry name" value="ACETYLORNITHINE DEACETYLASE"/>
    <property type="match status" value="1"/>
</dbReference>
<gene>
    <name evidence="2" type="ORF">BFF78_35800</name>
</gene>
<proteinExistence type="predicted"/>
<dbReference type="GO" id="GO:0016787">
    <property type="term" value="F:hydrolase activity"/>
    <property type="evidence" value="ECO:0007669"/>
    <property type="project" value="InterPro"/>
</dbReference>
<evidence type="ECO:0000256" key="1">
    <source>
        <dbReference type="SAM" id="MobiDB-lite"/>
    </source>
</evidence>
<feature type="region of interest" description="Disordered" evidence="1">
    <location>
        <begin position="127"/>
        <end position="147"/>
    </location>
</feature>
<dbReference type="Pfam" id="PF01546">
    <property type="entry name" value="Peptidase_M20"/>
    <property type="match status" value="1"/>
</dbReference>
<keyword evidence="3" id="KW-1185">Reference proteome</keyword>
<dbReference type="EMBL" id="CP017248">
    <property type="protein sequence ID" value="AOR35730.1"/>
    <property type="molecule type" value="Genomic_DNA"/>
</dbReference>
<feature type="compositionally biased region" description="Low complexity" evidence="1">
    <location>
        <begin position="136"/>
        <end position="147"/>
    </location>
</feature>
<evidence type="ECO:0000313" key="2">
    <source>
        <dbReference type="EMBL" id="AOR35730.1"/>
    </source>
</evidence>
<dbReference type="InterPro" id="IPR002933">
    <property type="entry name" value="Peptidase_M20"/>
</dbReference>
<organism evidence="2 3">
    <name type="scientific">Streptomyces fodineus</name>
    <dbReference type="NCBI Taxonomy" id="1904616"/>
    <lineage>
        <taxon>Bacteria</taxon>
        <taxon>Bacillati</taxon>
        <taxon>Actinomycetota</taxon>
        <taxon>Actinomycetes</taxon>
        <taxon>Kitasatosporales</taxon>
        <taxon>Streptomycetaceae</taxon>
        <taxon>Streptomyces</taxon>
    </lineage>
</organism>